<sequence length="367" mass="41740">MAFNWHLICILQMEWFFESAANAENVKYYECGADSLRHGMVSYTAGIAFIVYGSVVEIMYAIVIMVMMKREYRVLSCYKIMMVLGIYDMASIGVDALLSGYFMLVGASYCTYPSLIYVTGALALGLWCGSCMTCLILVVNRLLDVCNQRLMEMLFGNNRTYAVLMIPHLYSLYICFFTPPVLFNSEYFTWLFDPLTKLHPTAVDTIHEVPRRDLKIVLGDFNAQLGGDRHGIERTFGPSASSGHISDNGNTYFQHRRIHKKTWNSPDGVASNEIDHIRISRNHDARAYRGADVGSDHYLVRATLKLKLKHLRSSSIVRPFTVEKLMDPIVSSRFTLELRSRFEVFGNTSDIEKDWVGVKTTVRDCAD</sequence>
<evidence type="ECO:0000313" key="3">
    <source>
        <dbReference type="EMBL" id="EYC02891.1"/>
    </source>
</evidence>
<dbReference type="SUPFAM" id="SSF81321">
    <property type="entry name" value="Family A G protein-coupled receptor-like"/>
    <property type="match status" value="1"/>
</dbReference>
<dbReference type="EMBL" id="JARK01001433">
    <property type="protein sequence ID" value="EYC02891.1"/>
    <property type="molecule type" value="Genomic_DNA"/>
</dbReference>
<dbReference type="PANTHER" id="PTHR23021:SF11">
    <property type="entry name" value="SERPENTINE RECEPTOR, CLASS T"/>
    <property type="match status" value="1"/>
</dbReference>
<feature type="chain" id="PRO_5001487719" description="Endonuclease/exonuclease/phosphatase domain-containing protein" evidence="2">
    <location>
        <begin position="24"/>
        <end position="367"/>
    </location>
</feature>
<feature type="signal peptide" evidence="2">
    <location>
        <begin position="1"/>
        <end position="23"/>
    </location>
</feature>
<keyword evidence="2" id="KW-0732">Signal</keyword>
<organism evidence="3 4">
    <name type="scientific">Ancylostoma ceylanicum</name>
    <dbReference type="NCBI Taxonomy" id="53326"/>
    <lineage>
        <taxon>Eukaryota</taxon>
        <taxon>Metazoa</taxon>
        <taxon>Ecdysozoa</taxon>
        <taxon>Nematoda</taxon>
        <taxon>Chromadorea</taxon>
        <taxon>Rhabditida</taxon>
        <taxon>Rhabditina</taxon>
        <taxon>Rhabditomorpha</taxon>
        <taxon>Strongyloidea</taxon>
        <taxon>Ancylostomatidae</taxon>
        <taxon>Ancylostomatinae</taxon>
        <taxon>Ancylostoma</taxon>
    </lineage>
</organism>
<evidence type="ECO:0000313" key="4">
    <source>
        <dbReference type="Proteomes" id="UP000024635"/>
    </source>
</evidence>
<keyword evidence="1" id="KW-1133">Transmembrane helix</keyword>
<dbReference type="PANTHER" id="PTHR23021">
    <property type="entry name" value="SERPENTINE RECEPTOR, CLASS T"/>
    <property type="match status" value="1"/>
</dbReference>
<dbReference type="AlphaFoldDB" id="A0A016TJN3"/>
<feature type="transmembrane region" description="Helical" evidence="1">
    <location>
        <begin position="160"/>
        <end position="183"/>
    </location>
</feature>
<dbReference type="SUPFAM" id="SSF56219">
    <property type="entry name" value="DNase I-like"/>
    <property type="match status" value="1"/>
</dbReference>
<feature type="transmembrane region" description="Helical" evidence="1">
    <location>
        <begin position="80"/>
        <end position="103"/>
    </location>
</feature>
<protein>
    <recommendedName>
        <fullName evidence="5">Endonuclease/exonuclease/phosphatase domain-containing protein</fullName>
    </recommendedName>
</protein>
<feature type="transmembrane region" description="Helical" evidence="1">
    <location>
        <begin position="47"/>
        <end position="68"/>
    </location>
</feature>
<proteinExistence type="predicted"/>
<dbReference type="InterPro" id="IPR019425">
    <property type="entry name" value="7TM_GPCR_serpentine_rcpt_Srt"/>
</dbReference>
<keyword evidence="1" id="KW-0812">Transmembrane</keyword>
<keyword evidence="1" id="KW-0472">Membrane</keyword>
<dbReference type="Pfam" id="PF10321">
    <property type="entry name" value="7TM_GPCR_Srt"/>
    <property type="match status" value="1"/>
</dbReference>
<comment type="caution">
    <text evidence="3">The sequence shown here is derived from an EMBL/GenBank/DDBJ whole genome shotgun (WGS) entry which is preliminary data.</text>
</comment>
<dbReference type="InterPro" id="IPR036691">
    <property type="entry name" value="Endo/exonu/phosph_ase_sf"/>
</dbReference>
<evidence type="ECO:0000256" key="1">
    <source>
        <dbReference type="SAM" id="Phobius"/>
    </source>
</evidence>
<dbReference type="Gene3D" id="3.60.10.10">
    <property type="entry name" value="Endonuclease/exonuclease/phosphatase"/>
    <property type="match status" value="1"/>
</dbReference>
<accession>A0A016TJN3</accession>
<gene>
    <name evidence="3" type="primary">Acey_s0097.g3001</name>
    <name evidence="3" type="ORF">Y032_0097g3001</name>
</gene>
<name>A0A016TJN3_9BILA</name>
<evidence type="ECO:0000256" key="2">
    <source>
        <dbReference type="SAM" id="SignalP"/>
    </source>
</evidence>
<dbReference type="OrthoDB" id="5873245at2759"/>
<keyword evidence="4" id="KW-1185">Reference proteome</keyword>
<reference evidence="4" key="1">
    <citation type="journal article" date="2015" name="Nat. Genet.">
        <title>The genome and transcriptome of the zoonotic hookworm Ancylostoma ceylanicum identify infection-specific gene families.</title>
        <authorList>
            <person name="Schwarz E.M."/>
            <person name="Hu Y."/>
            <person name="Antoshechkin I."/>
            <person name="Miller M.M."/>
            <person name="Sternberg P.W."/>
            <person name="Aroian R.V."/>
        </authorList>
    </citation>
    <scope>NUCLEOTIDE SEQUENCE</scope>
    <source>
        <strain evidence="4">HY135</strain>
    </source>
</reference>
<evidence type="ECO:0008006" key="5">
    <source>
        <dbReference type="Google" id="ProtNLM"/>
    </source>
</evidence>
<feature type="transmembrane region" description="Helical" evidence="1">
    <location>
        <begin position="115"/>
        <end position="139"/>
    </location>
</feature>
<dbReference type="Proteomes" id="UP000024635">
    <property type="component" value="Unassembled WGS sequence"/>
</dbReference>